<organism evidence="1">
    <name type="scientific">Anguilla anguilla</name>
    <name type="common">European freshwater eel</name>
    <name type="synonym">Muraena anguilla</name>
    <dbReference type="NCBI Taxonomy" id="7936"/>
    <lineage>
        <taxon>Eukaryota</taxon>
        <taxon>Metazoa</taxon>
        <taxon>Chordata</taxon>
        <taxon>Craniata</taxon>
        <taxon>Vertebrata</taxon>
        <taxon>Euteleostomi</taxon>
        <taxon>Actinopterygii</taxon>
        <taxon>Neopterygii</taxon>
        <taxon>Teleostei</taxon>
        <taxon>Anguilliformes</taxon>
        <taxon>Anguillidae</taxon>
        <taxon>Anguilla</taxon>
    </lineage>
</organism>
<reference evidence="1" key="1">
    <citation type="submission" date="2014-11" db="EMBL/GenBank/DDBJ databases">
        <authorList>
            <person name="Amaro Gonzalez C."/>
        </authorList>
    </citation>
    <scope>NUCLEOTIDE SEQUENCE</scope>
</reference>
<dbReference type="AlphaFoldDB" id="A0A0E9RMP8"/>
<sequence length="61" mass="6910">MTGVTTAPPQRHRVPQAENEIEFLENQGQNKKPSTILVNPMENTGLSPEKKKWYTEFLAAL</sequence>
<proteinExistence type="predicted"/>
<reference evidence="1" key="2">
    <citation type="journal article" date="2015" name="Fish Shellfish Immunol.">
        <title>Early steps in the European eel (Anguilla anguilla)-Vibrio vulnificus interaction in the gills: Role of the RtxA13 toxin.</title>
        <authorList>
            <person name="Callol A."/>
            <person name="Pajuelo D."/>
            <person name="Ebbesson L."/>
            <person name="Teles M."/>
            <person name="MacKenzie S."/>
            <person name="Amaro C."/>
        </authorList>
    </citation>
    <scope>NUCLEOTIDE SEQUENCE</scope>
</reference>
<dbReference type="EMBL" id="GBXM01078939">
    <property type="protein sequence ID" value="JAH29638.1"/>
    <property type="molecule type" value="Transcribed_RNA"/>
</dbReference>
<name>A0A0E9RMP8_ANGAN</name>
<protein>
    <submittedName>
        <fullName evidence="1">Uncharacterized protein</fullName>
    </submittedName>
</protein>
<accession>A0A0E9RMP8</accession>
<evidence type="ECO:0000313" key="1">
    <source>
        <dbReference type="EMBL" id="JAH29638.1"/>
    </source>
</evidence>